<name>A0ABS0YZ79_9BACT</name>
<protein>
    <submittedName>
        <fullName evidence="2">Uncharacterized protein</fullName>
    </submittedName>
</protein>
<dbReference type="EMBL" id="JAEMHK010000038">
    <property type="protein sequence ID" value="MBJ6802820.1"/>
    <property type="molecule type" value="Genomic_DNA"/>
</dbReference>
<dbReference type="Proteomes" id="UP000641025">
    <property type="component" value="Unassembled WGS sequence"/>
</dbReference>
<feature type="transmembrane region" description="Helical" evidence="1">
    <location>
        <begin position="151"/>
        <end position="171"/>
    </location>
</feature>
<evidence type="ECO:0000313" key="2">
    <source>
        <dbReference type="EMBL" id="MBJ6802820.1"/>
    </source>
</evidence>
<reference evidence="2 3" key="1">
    <citation type="submission" date="2020-12" db="EMBL/GenBank/DDBJ databases">
        <title>Geomonas sp. Red259, isolated from paddy soil.</title>
        <authorList>
            <person name="Xu Z."/>
            <person name="Zhang Z."/>
            <person name="Masuda Y."/>
            <person name="Itoh H."/>
            <person name="Senoo K."/>
        </authorList>
    </citation>
    <scope>NUCLEOTIDE SEQUENCE [LARGE SCALE GENOMIC DNA]</scope>
    <source>
        <strain evidence="2 3">Red259</strain>
    </source>
</reference>
<feature type="transmembrane region" description="Helical" evidence="1">
    <location>
        <begin position="120"/>
        <end position="139"/>
    </location>
</feature>
<evidence type="ECO:0000313" key="3">
    <source>
        <dbReference type="Proteomes" id="UP000641025"/>
    </source>
</evidence>
<comment type="caution">
    <text evidence="2">The sequence shown here is derived from an EMBL/GenBank/DDBJ whole genome shotgun (WGS) entry which is preliminary data.</text>
</comment>
<keyword evidence="1" id="KW-1133">Transmembrane helix</keyword>
<keyword evidence="1" id="KW-0812">Transmembrane</keyword>
<keyword evidence="1" id="KW-0472">Membrane</keyword>
<organism evidence="2 3">
    <name type="scientific">Geomonas propionica</name>
    <dbReference type="NCBI Taxonomy" id="2798582"/>
    <lineage>
        <taxon>Bacteria</taxon>
        <taxon>Pseudomonadati</taxon>
        <taxon>Thermodesulfobacteriota</taxon>
        <taxon>Desulfuromonadia</taxon>
        <taxon>Geobacterales</taxon>
        <taxon>Geobacteraceae</taxon>
        <taxon>Geomonas</taxon>
    </lineage>
</organism>
<sequence>MKKIVCKICNAENEIMAGSGDGIPRCENCDNDLINHEPKVQIGSKRYLLEPTINSILVKIYVLVFGIASALFLLSKMKVTPNLDQFGIDFGGLYLIIHIPVIFHIVIIKHLDIKGIYKGIQRYYVQRILVFVILLLTFFKELWLEKVVQEPTFYSMIMVVSYILFNAHYFGRKGFGIFR</sequence>
<accession>A0ABS0YZ79</accession>
<feature type="transmembrane region" description="Helical" evidence="1">
    <location>
        <begin position="86"/>
        <end position="108"/>
    </location>
</feature>
<feature type="transmembrane region" description="Helical" evidence="1">
    <location>
        <begin position="56"/>
        <end position="74"/>
    </location>
</feature>
<evidence type="ECO:0000256" key="1">
    <source>
        <dbReference type="SAM" id="Phobius"/>
    </source>
</evidence>
<proteinExistence type="predicted"/>
<gene>
    <name evidence="2" type="ORF">JFN90_22050</name>
</gene>
<keyword evidence="3" id="KW-1185">Reference proteome</keyword>
<dbReference type="RefSeq" id="WP_199397290.1">
    <property type="nucleotide sequence ID" value="NZ_JAEMHK010000038.1"/>
</dbReference>